<dbReference type="EMBL" id="QKWP01002320">
    <property type="protein sequence ID" value="RIB03798.1"/>
    <property type="molecule type" value="Genomic_DNA"/>
</dbReference>
<evidence type="ECO:0000256" key="1">
    <source>
        <dbReference type="SAM" id="MobiDB-lite"/>
    </source>
</evidence>
<keyword evidence="3" id="KW-1185">Reference proteome</keyword>
<gene>
    <name evidence="2" type="ORF">C2G38_2224047</name>
</gene>
<comment type="caution">
    <text evidence="2">The sequence shown here is derived from an EMBL/GenBank/DDBJ whole genome shotgun (WGS) entry which is preliminary data.</text>
</comment>
<sequence>MEWDIKYRSTSNSIDQIVEKSNKLNSGIDGEHIIENNYVYWRKAFPEYKKRYLRDYLNSRQLFQYQFESENQLENNQSEVESIEIIEDPMRESSTSANKRKHDEILLETETNTDKRTKK</sequence>
<reference evidence="2 3" key="1">
    <citation type="submission" date="2018-06" db="EMBL/GenBank/DDBJ databases">
        <title>Comparative genomics reveals the genomic features of Rhizophagus irregularis, R. cerebriforme, R. diaphanum and Gigaspora rosea, and their symbiotic lifestyle signature.</title>
        <authorList>
            <person name="Morin E."/>
            <person name="San Clemente H."/>
            <person name="Chen E.C.H."/>
            <person name="De La Providencia I."/>
            <person name="Hainaut M."/>
            <person name="Kuo A."/>
            <person name="Kohler A."/>
            <person name="Murat C."/>
            <person name="Tang N."/>
            <person name="Roy S."/>
            <person name="Loubradou J."/>
            <person name="Henrissat B."/>
            <person name="Grigoriev I.V."/>
            <person name="Corradi N."/>
            <person name="Roux C."/>
            <person name="Martin F.M."/>
        </authorList>
    </citation>
    <scope>NUCLEOTIDE SEQUENCE [LARGE SCALE GENOMIC DNA]</scope>
    <source>
        <strain evidence="2 3">DAOM 194757</strain>
    </source>
</reference>
<feature type="region of interest" description="Disordered" evidence="1">
    <location>
        <begin position="85"/>
        <end position="119"/>
    </location>
</feature>
<name>A0A397U3S6_9GLOM</name>
<organism evidence="2 3">
    <name type="scientific">Gigaspora rosea</name>
    <dbReference type="NCBI Taxonomy" id="44941"/>
    <lineage>
        <taxon>Eukaryota</taxon>
        <taxon>Fungi</taxon>
        <taxon>Fungi incertae sedis</taxon>
        <taxon>Mucoromycota</taxon>
        <taxon>Glomeromycotina</taxon>
        <taxon>Glomeromycetes</taxon>
        <taxon>Diversisporales</taxon>
        <taxon>Gigasporaceae</taxon>
        <taxon>Gigaspora</taxon>
    </lineage>
</organism>
<dbReference type="AlphaFoldDB" id="A0A397U3S6"/>
<accession>A0A397U3S6</accession>
<evidence type="ECO:0000313" key="3">
    <source>
        <dbReference type="Proteomes" id="UP000266673"/>
    </source>
</evidence>
<dbReference type="Proteomes" id="UP000266673">
    <property type="component" value="Unassembled WGS sequence"/>
</dbReference>
<protein>
    <submittedName>
        <fullName evidence="2">Uncharacterized protein</fullName>
    </submittedName>
</protein>
<dbReference type="OrthoDB" id="2485220at2759"/>
<evidence type="ECO:0000313" key="2">
    <source>
        <dbReference type="EMBL" id="RIB03798.1"/>
    </source>
</evidence>
<proteinExistence type="predicted"/>